<protein>
    <submittedName>
        <fullName evidence="2">Uncharacterized protein</fullName>
    </submittedName>
</protein>
<sequence>MKEFSLLRIGHFIRRDITIHKGTFVTGLLVGIVLIFLFSIFNMIWDKQLSQDEFFGIFRLVYIPMGVLFTFSIFKEFNDPKANQLYLSIPISIQERLASKWFTTVVLYTLVYTILAIITGILALLFGAVVLNADFNISSLFSIEYWNVLKVYFLVQPFFLIGAISFRKNRIGKTMLALGILVLVFTLFNFLLFGIFNHNYGLFSGDAVVSEAFDKTAADFSALGRWFYGLLLGPVMLIVAYFKMKEKEV</sequence>
<dbReference type="OrthoDB" id="1159221at2"/>
<dbReference type="RefSeq" id="WP_055392322.1">
    <property type="nucleotide sequence ID" value="NZ_LCTZ01000002.1"/>
</dbReference>
<dbReference type="AlphaFoldDB" id="A0A0Q1H5G1"/>
<proteinExistence type="predicted"/>
<evidence type="ECO:0000313" key="3">
    <source>
        <dbReference type="Proteomes" id="UP000050827"/>
    </source>
</evidence>
<keyword evidence="1" id="KW-1133">Transmembrane helix</keyword>
<comment type="caution">
    <text evidence="2">The sequence shown here is derived from an EMBL/GenBank/DDBJ whole genome shotgun (WGS) entry which is preliminary data.</text>
</comment>
<feature type="transmembrane region" description="Helical" evidence="1">
    <location>
        <begin position="105"/>
        <end position="133"/>
    </location>
</feature>
<evidence type="ECO:0000256" key="1">
    <source>
        <dbReference type="SAM" id="Phobius"/>
    </source>
</evidence>
<dbReference type="Proteomes" id="UP000050827">
    <property type="component" value="Unassembled WGS sequence"/>
</dbReference>
<accession>A0A0Q1H5G1</accession>
<dbReference type="EMBL" id="LCTZ01000002">
    <property type="protein sequence ID" value="KQC28784.1"/>
    <property type="molecule type" value="Genomic_DNA"/>
</dbReference>
<feature type="transmembrane region" description="Helical" evidence="1">
    <location>
        <begin position="57"/>
        <end position="74"/>
    </location>
</feature>
<dbReference type="STRING" id="346185.AAY42_01905"/>
<feature type="transmembrane region" description="Helical" evidence="1">
    <location>
        <begin position="226"/>
        <end position="244"/>
    </location>
</feature>
<evidence type="ECO:0000313" key="2">
    <source>
        <dbReference type="EMBL" id="KQC28784.1"/>
    </source>
</evidence>
<feature type="transmembrane region" description="Helical" evidence="1">
    <location>
        <begin position="176"/>
        <end position="196"/>
    </location>
</feature>
<keyword evidence="1" id="KW-0472">Membrane</keyword>
<keyword evidence="3" id="KW-1185">Reference proteome</keyword>
<name>A0A0Q1H5G1_9FLAO</name>
<keyword evidence="1" id="KW-0812">Transmembrane</keyword>
<feature type="transmembrane region" description="Helical" evidence="1">
    <location>
        <begin position="21"/>
        <end position="45"/>
    </location>
</feature>
<gene>
    <name evidence="2" type="ORF">AAY42_01905</name>
</gene>
<reference evidence="2 3" key="1">
    <citation type="submission" date="2015-04" db="EMBL/GenBank/DDBJ databases">
        <title>Complete genome of flavobacterium.</title>
        <authorList>
            <person name="Kwon Y.M."/>
            <person name="Kim S.-J."/>
        </authorList>
    </citation>
    <scope>NUCLEOTIDE SEQUENCE [LARGE SCALE GENOMIC DNA]</scope>
    <source>
        <strain evidence="2 3">DK169</strain>
    </source>
</reference>
<organism evidence="2 3">
    <name type="scientific">Flagellimonas eckloniae</name>
    <dbReference type="NCBI Taxonomy" id="346185"/>
    <lineage>
        <taxon>Bacteria</taxon>
        <taxon>Pseudomonadati</taxon>
        <taxon>Bacteroidota</taxon>
        <taxon>Flavobacteriia</taxon>
        <taxon>Flavobacteriales</taxon>
        <taxon>Flavobacteriaceae</taxon>
        <taxon>Flagellimonas</taxon>
    </lineage>
</organism>
<feature type="transmembrane region" description="Helical" evidence="1">
    <location>
        <begin position="145"/>
        <end position="164"/>
    </location>
</feature>